<dbReference type="CDD" id="cd20206">
    <property type="entry name" value="YbbR"/>
    <property type="match status" value="1"/>
</dbReference>
<evidence type="ECO:0000313" key="2">
    <source>
        <dbReference type="EMBL" id="EAX47624.1"/>
    </source>
</evidence>
<dbReference type="OrthoDB" id="9814149at2"/>
<dbReference type="Gene3D" id="2.170.120.30">
    <property type="match status" value="1"/>
</dbReference>
<keyword evidence="1" id="KW-0472">Membrane</keyword>
<reference evidence="2 3" key="1">
    <citation type="submission" date="2007-01" db="EMBL/GenBank/DDBJ databases">
        <title>Annotation of the draft genome assembly of Thermosinus carboxydivorans Nor1.</title>
        <authorList>
            <consortium name="US DOE Joint Genome Institute (JGI-ORNL)"/>
            <person name="Larimer F."/>
            <person name="Land M."/>
            <person name="Hauser L."/>
        </authorList>
    </citation>
    <scope>NUCLEOTIDE SEQUENCE [LARGE SCALE GENOMIC DNA]</scope>
    <source>
        <strain evidence="2 3">Nor1</strain>
    </source>
</reference>
<dbReference type="AlphaFoldDB" id="A1HQR3"/>
<sequence>MAGEQGRNLTAKILAVILAIILWLYVMNEQNPPVEATFTVPLEVRNVMSGLVVEDAPDTVRVKVRGPRSIIAGVMTKDLKSYIDLRGLGEGQHNVRVAAAIPSSLNLVEVSPDKVTVRLDTSISRQVPVEVRLTGSAAAGVAVGKVTARPEQITIEGPKSAVNAVERVVAIVDLSGRQADFTVDVPLKLLNQSGKEVQGLTVYSDKATVTATLVKGPSKKTVDVKPIIYGELASGVQLARITTEPAKVEITGDSREIEKIDFIYTEPVNLAGINRETTREAKLQLKEGIVASQDAVTVHIIVGTKQ</sequence>
<dbReference type="PANTHER" id="PTHR37804:SF1">
    <property type="entry name" value="CDAA REGULATORY PROTEIN CDAR"/>
    <property type="match status" value="1"/>
</dbReference>
<dbReference type="PANTHER" id="PTHR37804">
    <property type="entry name" value="CDAA REGULATORY PROTEIN CDAR"/>
    <property type="match status" value="1"/>
</dbReference>
<protein>
    <submittedName>
        <fullName evidence="2">YbbR family protein</fullName>
    </submittedName>
</protein>
<dbReference type="Proteomes" id="UP000005139">
    <property type="component" value="Unassembled WGS sequence"/>
</dbReference>
<dbReference type="eggNOG" id="COG4856">
    <property type="taxonomic scope" value="Bacteria"/>
</dbReference>
<proteinExistence type="predicted"/>
<dbReference type="InterPro" id="IPR053154">
    <property type="entry name" value="c-di-AMP_regulator"/>
</dbReference>
<dbReference type="RefSeq" id="WP_007289353.1">
    <property type="nucleotide sequence ID" value="NZ_AAWL01000008.1"/>
</dbReference>
<reference evidence="2 3" key="2">
    <citation type="submission" date="2007-01" db="EMBL/GenBank/DDBJ databases">
        <title>Sequencing of the draft genome and assembly of Thermosinus carboxydivorans Nor1.</title>
        <authorList>
            <consortium name="US DOE Joint Genome Institute (JGI-PGF)"/>
            <person name="Copeland A."/>
            <person name="Lucas S."/>
            <person name="Lapidus A."/>
            <person name="Barry K."/>
            <person name="Glavina del Rio T."/>
            <person name="Dalin E."/>
            <person name="Tice H."/>
            <person name="Bruce D."/>
            <person name="Pitluck S."/>
            <person name="Richardson P."/>
        </authorList>
    </citation>
    <scope>NUCLEOTIDE SEQUENCE [LARGE SCALE GENOMIC DNA]</scope>
    <source>
        <strain evidence="2 3">Nor1</strain>
    </source>
</reference>
<dbReference type="Pfam" id="PF07949">
    <property type="entry name" value="YbbR"/>
    <property type="match status" value="3"/>
</dbReference>
<gene>
    <name evidence="2" type="ORF">TcarDRAFT_1046</name>
</gene>
<dbReference type="EMBL" id="AAWL01000008">
    <property type="protein sequence ID" value="EAX47624.1"/>
    <property type="molecule type" value="Genomic_DNA"/>
</dbReference>
<keyword evidence="1" id="KW-0812">Transmembrane</keyword>
<dbReference type="InterPro" id="IPR012505">
    <property type="entry name" value="YbbR"/>
</dbReference>
<keyword evidence="3" id="KW-1185">Reference proteome</keyword>
<organism evidence="2 3">
    <name type="scientific">Thermosinus carboxydivorans Nor1</name>
    <dbReference type="NCBI Taxonomy" id="401526"/>
    <lineage>
        <taxon>Bacteria</taxon>
        <taxon>Bacillati</taxon>
        <taxon>Bacillota</taxon>
        <taxon>Negativicutes</taxon>
        <taxon>Selenomonadales</taxon>
        <taxon>Sporomusaceae</taxon>
        <taxon>Thermosinus</taxon>
    </lineage>
</organism>
<comment type="caution">
    <text evidence="2">The sequence shown here is derived from an EMBL/GenBank/DDBJ whole genome shotgun (WGS) entry which is preliminary data.</text>
</comment>
<accession>A1HQR3</accession>
<evidence type="ECO:0000256" key="1">
    <source>
        <dbReference type="SAM" id="Phobius"/>
    </source>
</evidence>
<dbReference type="Gene3D" id="2.170.120.40">
    <property type="entry name" value="YbbR-like domain"/>
    <property type="match status" value="2"/>
</dbReference>
<name>A1HQR3_9FIRM</name>
<evidence type="ECO:0000313" key="3">
    <source>
        <dbReference type="Proteomes" id="UP000005139"/>
    </source>
</evidence>
<keyword evidence="1" id="KW-1133">Transmembrane helix</keyword>
<feature type="transmembrane region" description="Helical" evidence="1">
    <location>
        <begin position="9"/>
        <end position="26"/>
    </location>
</feature>